<dbReference type="InterPro" id="IPR057429">
    <property type="entry name" value="WH_eIF2D"/>
</dbReference>
<feature type="compositionally biased region" description="Pro residues" evidence="1">
    <location>
        <begin position="223"/>
        <end position="232"/>
    </location>
</feature>
<dbReference type="GO" id="GO:0003743">
    <property type="term" value="F:translation initiation factor activity"/>
    <property type="evidence" value="ECO:0007669"/>
    <property type="project" value="UniProtKB-KW"/>
</dbReference>
<proteinExistence type="predicted"/>
<reference evidence="4 5" key="2">
    <citation type="journal article" date="2018" name="Proc. Natl. Acad. Sci.">
        <title>RNAi is a critical determinant of centromere evolution in closely related fungi.</title>
        <authorList>
            <person name="Yadav V."/>
            <person name="Sun S."/>
            <person name="Billmyre R.B."/>
            <person name="Thimmappa B.C."/>
            <person name="Shea T."/>
            <person name="Lintner R."/>
            <person name="Bakkeren G."/>
            <person name="Cuomo C.A."/>
            <person name="Heitman J."/>
            <person name="Sanyal K."/>
        </authorList>
    </citation>
    <scope>NUCLEOTIDE SEQUENCE [LARGE SCALE GENOMIC DNA]</scope>
    <source>
        <strain evidence="4 5">R265</strain>
    </source>
</reference>
<accession>A0A095CEU2</accession>
<dbReference type="Gene3D" id="3.30.780.10">
    <property type="entry name" value="SUI1-like domain"/>
    <property type="match status" value="1"/>
</dbReference>
<evidence type="ECO:0000259" key="2">
    <source>
        <dbReference type="PROSITE" id="PS50296"/>
    </source>
</evidence>
<dbReference type="STRING" id="294750.A0A095CEU2"/>
<dbReference type="GO" id="GO:0001731">
    <property type="term" value="P:formation of translation preinitiation complex"/>
    <property type="evidence" value="ECO:0007669"/>
    <property type="project" value="InterPro"/>
</dbReference>
<dbReference type="Gene3D" id="3.10.400.20">
    <property type="match status" value="1"/>
</dbReference>
<feature type="compositionally biased region" description="Polar residues" evidence="1">
    <location>
        <begin position="396"/>
        <end position="407"/>
    </location>
</feature>
<sequence>MFKKPPAHQSNATPIRSSARRQLLSAILEQYPSLLAQGETDDDSKKELGKLILPEGVRVATFETSTGLEGTFWLSPNGDPLWMTLGRNSKEYIPTLSLLSLPLPRPPLPVIQIYHPLPPPILTGAPLFIPAVRNIDKPHRLPAVNKNQLVAFVTSPTKDDSVHYIGVGRVAAEGGMKGAWERRVNNLMDGGDREEGKFSDILCIVDDHLWDLGSKPTLSTFTLPPPQNPLAAPPEGFEQTPKSPSPPAIQQLSISAEDGSEASIPVSTSLSASEISSLLSLSLLQALSGLQPSAFPMSASLLYSSHILPSRPAYIPKAERDEVVVGKSDWKKLAKWMKEASKEGIMKIKENKGEVTVVSFDSRHPSLQAHVDYMTIAQEEAKASKKAAREAASEQTTNGGKSSNKQSLDIEELWKPAGGAISFWEACGISKSDYHSPPTLKQALDGYITSHNLPDPTNYKFILLDDELGRAVGIKKPEASAKMARDEILNKLKNGVSWVVSIGGTIKKGALQPITMTVKSRGGRRTVTHVTGLELFNVDIESFAEDMRKRCAGSASIQPREGVSPKLGLQEVLVQGSQQKLITEALLERGVPKRWIKDEGDKKGKK</sequence>
<evidence type="ECO:0000256" key="1">
    <source>
        <dbReference type="SAM" id="MobiDB-lite"/>
    </source>
</evidence>
<dbReference type="InterPro" id="IPR036877">
    <property type="entry name" value="SUI1_dom_sf"/>
</dbReference>
<feature type="domain" description="SUI1" evidence="2">
    <location>
        <begin position="514"/>
        <end position="590"/>
    </location>
</feature>
<dbReference type="Pfam" id="PF17832">
    <property type="entry name" value="Pre-PUA"/>
    <property type="match status" value="1"/>
</dbReference>
<dbReference type="InterPro" id="IPR041366">
    <property type="entry name" value="Pre-PUA"/>
</dbReference>
<protein>
    <submittedName>
        <fullName evidence="4">Translation initiation factor 2D</fullName>
    </submittedName>
</protein>
<dbReference type="InterPro" id="IPR001950">
    <property type="entry name" value="SUI1"/>
</dbReference>
<evidence type="ECO:0000259" key="3">
    <source>
        <dbReference type="PROSITE" id="PS51925"/>
    </source>
</evidence>
<dbReference type="GeneID" id="88180808"/>
<dbReference type="PANTHER" id="PTHR12217:SF4">
    <property type="entry name" value="EUKARYOTIC TRANSLATION INITIATION FACTOR 2D"/>
    <property type="match status" value="1"/>
</dbReference>
<dbReference type="EMBL" id="CP025760">
    <property type="protein sequence ID" value="KGB78767.1"/>
    <property type="molecule type" value="Genomic_DNA"/>
</dbReference>
<evidence type="ECO:0000313" key="4">
    <source>
        <dbReference type="EMBL" id="KGB78767.1"/>
    </source>
</evidence>
<dbReference type="AlphaFoldDB" id="A0A095CEU2"/>
<evidence type="ECO:0000313" key="5">
    <source>
        <dbReference type="Proteomes" id="UP000029445"/>
    </source>
</evidence>
<dbReference type="InterPro" id="IPR036885">
    <property type="entry name" value="SWIB_MDM2_dom_sf"/>
</dbReference>
<reference evidence="4 5" key="1">
    <citation type="journal article" date="2011" name="MBio">
        <title>Genome variation in Cryptococcus gattii, an emerging pathogen of immunocompetent hosts.</title>
        <authorList>
            <person name="D'Souza C.A."/>
            <person name="Kronstad J.W."/>
            <person name="Taylor G."/>
            <person name="Warren R."/>
            <person name="Yuen M."/>
            <person name="Hu G."/>
            <person name="Jung W.H."/>
            <person name="Sham A."/>
            <person name="Kidd S.E."/>
            <person name="Tangen K."/>
            <person name="Lee N."/>
            <person name="Zeilmaker T."/>
            <person name="Sawkins J."/>
            <person name="McVicker G."/>
            <person name="Shah S."/>
            <person name="Gnerre S."/>
            <person name="Griggs A."/>
            <person name="Zeng Q."/>
            <person name="Bartlett K."/>
            <person name="Li W."/>
            <person name="Wang X."/>
            <person name="Heitman J."/>
            <person name="Stajich J.E."/>
            <person name="Fraser J.A."/>
            <person name="Meyer W."/>
            <person name="Carter D."/>
            <person name="Schein J."/>
            <person name="Krzywinski M."/>
            <person name="Kwon-Chung K.J."/>
            <person name="Varma A."/>
            <person name="Wang J."/>
            <person name="Brunham R."/>
            <person name="Fyfe M."/>
            <person name="Ouellette B.F."/>
            <person name="Siddiqui A."/>
            <person name="Marra M."/>
            <person name="Jones S."/>
            <person name="Holt R."/>
            <person name="Birren B.W."/>
            <person name="Galagan J.E."/>
            <person name="Cuomo C.A."/>
        </authorList>
    </citation>
    <scope>NUCLEOTIDE SEQUENCE [LARGE SCALE GENOMIC DNA]</scope>
    <source>
        <strain evidence="4 5">R265</strain>
    </source>
</reference>
<keyword evidence="5" id="KW-1185">Reference proteome</keyword>
<dbReference type="Proteomes" id="UP000029445">
    <property type="component" value="Chromosome 2"/>
</dbReference>
<dbReference type="PROSITE" id="PS51925">
    <property type="entry name" value="SWIB_MDM2"/>
    <property type="match status" value="1"/>
</dbReference>
<dbReference type="FunFam" id="3.30.780.10:FF:000008">
    <property type="entry name" value="eukaryotic translation initiation factor 2D"/>
    <property type="match status" value="1"/>
</dbReference>
<dbReference type="InterPro" id="IPR039757">
    <property type="entry name" value="EIF2D"/>
</dbReference>
<dbReference type="PANTHER" id="PTHR12217">
    <property type="entry name" value="EUKARYOTIC TRANSLATION INITIATION FACTOR 2D"/>
    <property type="match status" value="1"/>
</dbReference>
<dbReference type="HOGENOM" id="CLU_012487_1_1_1"/>
<dbReference type="Pfam" id="PF01253">
    <property type="entry name" value="SUI1"/>
    <property type="match status" value="1"/>
</dbReference>
<dbReference type="CDD" id="cd11608">
    <property type="entry name" value="eIF2D_C"/>
    <property type="match status" value="1"/>
</dbReference>
<dbReference type="Pfam" id="PF26291">
    <property type="entry name" value="SWIB_eIF2D"/>
    <property type="match status" value="1"/>
</dbReference>
<dbReference type="SUPFAM" id="SSF55159">
    <property type="entry name" value="eIF1-like"/>
    <property type="match status" value="1"/>
</dbReference>
<feature type="region of interest" description="Disordered" evidence="1">
    <location>
        <begin position="221"/>
        <end position="249"/>
    </location>
</feature>
<dbReference type="KEGG" id="cdeu:CNBG_4605"/>
<dbReference type="PROSITE" id="PS50296">
    <property type="entry name" value="SUI1"/>
    <property type="match status" value="1"/>
</dbReference>
<keyword evidence="4" id="KW-0396">Initiation factor</keyword>
<dbReference type="SUPFAM" id="SSF47592">
    <property type="entry name" value="SWIB/MDM2 domain"/>
    <property type="match status" value="1"/>
</dbReference>
<dbReference type="RefSeq" id="XP_062884488.1">
    <property type="nucleotide sequence ID" value="XM_063028533.1"/>
</dbReference>
<dbReference type="InterPro" id="IPR058886">
    <property type="entry name" value="SWIB_eIF2D"/>
</dbReference>
<organism evidence="4 5">
    <name type="scientific">Cryptococcus deuterogattii (strain R265)</name>
    <name type="common">Cryptococcus gattii VGII (strain R265)</name>
    <dbReference type="NCBI Taxonomy" id="294750"/>
    <lineage>
        <taxon>Eukaryota</taxon>
        <taxon>Fungi</taxon>
        <taxon>Dikarya</taxon>
        <taxon>Basidiomycota</taxon>
        <taxon>Agaricomycotina</taxon>
        <taxon>Tremellomycetes</taxon>
        <taxon>Tremellales</taxon>
        <taxon>Cryptococcaceae</taxon>
        <taxon>Cryptococcus</taxon>
        <taxon>Cryptococcus gattii species complex</taxon>
    </lineage>
</organism>
<dbReference type="InterPro" id="IPR003121">
    <property type="entry name" value="SWIB_MDM2_domain"/>
</dbReference>
<dbReference type="InterPro" id="IPR039759">
    <property type="entry name" value="eIF2D_SUI1"/>
</dbReference>
<dbReference type="OrthoDB" id="199771at2759"/>
<gene>
    <name evidence="4" type="ORF">CNBG_4605</name>
</gene>
<dbReference type="VEuPathDB" id="FungiDB:CNBG_4605"/>
<dbReference type="OMA" id="LCIIDDH"/>
<name>A0A095CEU2_CRYD2</name>
<feature type="region of interest" description="Disordered" evidence="1">
    <location>
        <begin position="384"/>
        <end position="407"/>
    </location>
</feature>
<feature type="domain" description="DM2" evidence="3">
    <location>
        <begin position="412"/>
        <end position="498"/>
    </location>
</feature>
<keyword evidence="4" id="KW-0648">Protein biosynthesis</keyword>
<dbReference type="Pfam" id="PF25304">
    <property type="entry name" value="WHD_eIF2D"/>
    <property type="match status" value="1"/>
</dbReference>